<sequence length="85" mass="9595">MVLRWGSPTRVHRSHSSTAFTCFFIAGSLCHQVLQRPDSEPVKGRFPVKFSCWCSTVLPVEPLFLIESFRSGVCPLTLVTRTQNL</sequence>
<name>A0ABV0U9U4_9TELE</name>
<dbReference type="EMBL" id="JAHRIQ010060839">
    <property type="protein sequence ID" value="MEQ2241362.1"/>
    <property type="molecule type" value="Genomic_DNA"/>
</dbReference>
<gene>
    <name evidence="1" type="ORF">ILYODFUR_024515</name>
</gene>
<proteinExistence type="predicted"/>
<comment type="caution">
    <text evidence="1">The sequence shown here is derived from an EMBL/GenBank/DDBJ whole genome shotgun (WGS) entry which is preliminary data.</text>
</comment>
<accession>A0ABV0U9U4</accession>
<protein>
    <recommendedName>
        <fullName evidence="3">Secreted protein</fullName>
    </recommendedName>
</protein>
<reference evidence="1 2" key="1">
    <citation type="submission" date="2021-06" db="EMBL/GenBank/DDBJ databases">
        <authorList>
            <person name="Palmer J.M."/>
        </authorList>
    </citation>
    <scope>NUCLEOTIDE SEQUENCE [LARGE SCALE GENOMIC DNA]</scope>
    <source>
        <strain evidence="2">if_2019</strain>
        <tissue evidence="1">Muscle</tissue>
    </source>
</reference>
<dbReference type="Proteomes" id="UP001482620">
    <property type="component" value="Unassembled WGS sequence"/>
</dbReference>
<evidence type="ECO:0000313" key="2">
    <source>
        <dbReference type="Proteomes" id="UP001482620"/>
    </source>
</evidence>
<organism evidence="1 2">
    <name type="scientific">Ilyodon furcidens</name>
    <name type="common">goldbreast splitfin</name>
    <dbReference type="NCBI Taxonomy" id="33524"/>
    <lineage>
        <taxon>Eukaryota</taxon>
        <taxon>Metazoa</taxon>
        <taxon>Chordata</taxon>
        <taxon>Craniata</taxon>
        <taxon>Vertebrata</taxon>
        <taxon>Euteleostomi</taxon>
        <taxon>Actinopterygii</taxon>
        <taxon>Neopterygii</taxon>
        <taxon>Teleostei</taxon>
        <taxon>Neoteleostei</taxon>
        <taxon>Acanthomorphata</taxon>
        <taxon>Ovalentaria</taxon>
        <taxon>Atherinomorphae</taxon>
        <taxon>Cyprinodontiformes</taxon>
        <taxon>Goodeidae</taxon>
        <taxon>Ilyodon</taxon>
    </lineage>
</organism>
<keyword evidence="2" id="KW-1185">Reference proteome</keyword>
<evidence type="ECO:0008006" key="3">
    <source>
        <dbReference type="Google" id="ProtNLM"/>
    </source>
</evidence>
<evidence type="ECO:0000313" key="1">
    <source>
        <dbReference type="EMBL" id="MEQ2241362.1"/>
    </source>
</evidence>